<keyword evidence="2" id="KW-1185">Reference proteome</keyword>
<comment type="caution">
    <text evidence="1">The sequence shown here is derived from an EMBL/GenBank/DDBJ whole genome shotgun (WGS) entry which is preliminary data.</text>
</comment>
<reference evidence="1" key="1">
    <citation type="submission" date="2023-06" db="EMBL/GenBank/DDBJ databases">
        <authorList>
            <person name="Jiang Y."/>
            <person name="Liu Q."/>
        </authorList>
    </citation>
    <scope>NUCLEOTIDE SEQUENCE</scope>
    <source>
        <strain evidence="1">CGMCC 1.12089</strain>
    </source>
</reference>
<evidence type="ECO:0000313" key="2">
    <source>
        <dbReference type="Proteomes" id="UP001174908"/>
    </source>
</evidence>
<protein>
    <submittedName>
        <fullName evidence="1">Uncharacterized protein</fullName>
    </submittedName>
</protein>
<dbReference type="Proteomes" id="UP001174908">
    <property type="component" value="Unassembled WGS sequence"/>
</dbReference>
<gene>
    <name evidence="1" type="ORF">QTH91_22075</name>
</gene>
<accession>A0ABT7NGZ0</accession>
<name>A0ABT7NGZ0_9BURK</name>
<evidence type="ECO:0000313" key="1">
    <source>
        <dbReference type="EMBL" id="MDM0047196.1"/>
    </source>
</evidence>
<organism evidence="1 2">
    <name type="scientific">Variovorax dokdonensis</name>
    <dbReference type="NCBI Taxonomy" id="344883"/>
    <lineage>
        <taxon>Bacteria</taxon>
        <taxon>Pseudomonadati</taxon>
        <taxon>Pseudomonadota</taxon>
        <taxon>Betaproteobacteria</taxon>
        <taxon>Burkholderiales</taxon>
        <taxon>Comamonadaceae</taxon>
        <taxon>Variovorax</taxon>
    </lineage>
</organism>
<dbReference type="RefSeq" id="WP_286662313.1">
    <property type="nucleotide sequence ID" value="NZ_JASZYV010000006.1"/>
</dbReference>
<dbReference type="EMBL" id="JASZYV010000006">
    <property type="protein sequence ID" value="MDM0047196.1"/>
    <property type="molecule type" value="Genomic_DNA"/>
</dbReference>
<sequence length="45" mass="4928">MTTIATTLTTAAQGNPAAHRHSWLRELIAAMPIVILVKAMRSARR</sequence>
<proteinExistence type="predicted"/>